<comment type="similarity">
    <text evidence="3 10 13">Belongs to the IPP transferase family.</text>
</comment>
<evidence type="ECO:0000256" key="3">
    <source>
        <dbReference type="ARBA" id="ARBA00005842"/>
    </source>
</evidence>
<feature type="binding site" evidence="10">
    <location>
        <begin position="13"/>
        <end position="18"/>
    </location>
    <ligand>
        <name>substrate</name>
    </ligand>
</feature>
<dbReference type="HOGENOM" id="CLU_032616_0_1_9"/>
<accession>E6U2H1</accession>
<dbReference type="Proteomes" id="UP000001551">
    <property type="component" value="Chromosome"/>
</dbReference>
<feature type="binding site" evidence="10">
    <location>
        <begin position="11"/>
        <end position="18"/>
    </location>
    <ligand>
        <name>ATP</name>
        <dbReference type="ChEBI" id="CHEBI:30616"/>
    </ligand>
</feature>
<dbReference type="AlphaFoldDB" id="E6U2H1"/>
<dbReference type="eggNOG" id="COG0324">
    <property type="taxonomic scope" value="Bacteria"/>
</dbReference>
<comment type="cofactor">
    <cofactor evidence="1 10">
        <name>Mg(2+)</name>
        <dbReference type="ChEBI" id="CHEBI:18420"/>
    </cofactor>
</comment>
<sequence length="317" mass="34723">MEQIPVLAVVGSTASGKTRLAVELALHYGGEVVSADSMQIYKGMAVGTAQPTPEERRGVPHHLIGMRDPAQPCSVAEYVALAGACIADIHARGRVPVVAGGTGLYVDSLLLGRAFEETGRDDALRARLRREAEERGGESLLAKLAAFDPETAERLHPHNIGRIIRAIEVYETDGVTMSELQRRSRLAPSPYCTFRVGLYAADRAALYAKIDARVDGMMAAGLLDEAKALFAREDVRGGTAMQAIGYKELAGYLRGECALEDAVEAVKRATRRYAKRQMTWFRREKDILWLEIGMGNFEIICEQAVRGIDNARILCYN</sequence>
<dbReference type="EMBL" id="CP002400">
    <property type="protein sequence ID" value="ADU26262.1"/>
    <property type="molecule type" value="Genomic_DNA"/>
</dbReference>
<dbReference type="KEGG" id="eha:Ethha_0693"/>
<evidence type="ECO:0000313" key="15">
    <source>
        <dbReference type="Proteomes" id="UP000001551"/>
    </source>
</evidence>
<keyword evidence="15" id="KW-1185">Reference proteome</keyword>
<keyword evidence="6 10" id="KW-0547">Nucleotide-binding</keyword>
<reference evidence="14 15" key="1">
    <citation type="submission" date="2010-12" db="EMBL/GenBank/DDBJ databases">
        <title>Complete sequence of Ethanoligenens harbinense YUAN-3.</title>
        <authorList>
            <person name="Lucas S."/>
            <person name="Copeland A."/>
            <person name="Lapidus A."/>
            <person name="Cheng J.-F."/>
            <person name="Bruce D."/>
            <person name="Goodwin L."/>
            <person name="Pitluck S."/>
            <person name="Chertkov O."/>
            <person name="Misra M."/>
            <person name="Detter J.C."/>
            <person name="Han C."/>
            <person name="Tapia R."/>
            <person name="Land M."/>
            <person name="Hauser L."/>
            <person name="Jeffries C."/>
            <person name="Kyrpides N."/>
            <person name="Ivanova N."/>
            <person name="Mikhailova N."/>
            <person name="Wang A."/>
            <person name="Mouttaki H."/>
            <person name="He Z."/>
            <person name="Zhou J."/>
            <person name="Hemme C.L."/>
            <person name="Woyke T."/>
        </authorList>
    </citation>
    <scope>NUCLEOTIDE SEQUENCE [LARGE SCALE GENOMIC DNA]</scope>
    <source>
        <strain evidence="15">DSM 18485 / JCM 12961 / CGMCC 1.5033 / YUAN-3</strain>
    </source>
</reference>
<dbReference type="Gene3D" id="3.40.50.300">
    <property type="entry name" value="P-loop containing nucleotide triphosphate hydrolases"/>
    <property type="match status" value="1"/>
</dbReference>
<evidence type="ECO:0000256" key="1">
    <source>
        <dbReference type="ARBA" id="ARBA00001946"/>
    </source>
</evidence>
<dbReference type="NCBIfam" id="TIGR00174">
    <property type="entry name" value="miaA"/>
    <property type="match status" value="1"/>
</dbReference>
<dbReference type="GO" id="GO:0005524">
    <property type="term" value="F:ATP binding"/>
    <property type="evidence" value="ECO:0007669"/>
    <property type="project" value="UniProtKB-UniRule"/>
</dbReference>
<comment type="function">
    <text evidence="2 10 12">Catalyzes the transfer of a dimethylallyl group onto the adenine at position 37 in tRNAs that read codons beginning with uridine, leading to the formation of N6-(dimethylallyl)adenosine (i(6)A).</text>
</comment>
<evidence type="ECO:0000256" key="2">
    <source>
        <dbReference type="ARBA" id="ARBA00003213"/>
    </source>
</evidence>
<evidence type="ECO:0000256" key="9">
    <source>
        <dbReference type="ARBA" id="ARBA00049563"/>
    </source>
</evidence>
<feature type="site" description="Interaction with substrate tRNA" evidence="10">
    <location>
        <position position="125"/>
    </location>
</feature>
<dbReference type="InterPro" id="IPR039657">
    <property type="entry name" value="Dimethylallyltransferase"/>
</dbReference>
<dbReference type="PANTHER" id="PTHR11088:SF60">
    <property type="entry name" value="TRNA DIMETHYLALLYLTRANSFERASE"/>
    <property type="match status" value="1"/>
</dbReference>
<dbReference type="InterPro" id="IPR018022">
    <property type="entry name" value="IPT"/>
</dbReference>
<dbReference type="EC" id="2.5.1.75" evidence="10"/>
<dbReference type="STRING" id="663278.Ethha_0693"/>
<evidence type="ECO:0000313" key="14">
    <source>
        <dbReference type="EMBL" id="ADU26262.1"/>
    </source>
</evidence>
<keyword evidence="4 10" id="KW-0808">Transferase</keyword>
<dbReference type="InterPro" id="IPR027417">
    <property type="entry name" value="P-loop_NTPase"/>
</dbReference>
<evidence type="ECO:0000256" key="7">
    <source>
        <dbReference type="ARBA" id="ARBA00022840"/>
    </source>
</evidence>
<dbReference type="GO" id="GO:0052381">
    <property type="term" value="F:tRNA dimethylallyltransferase activity"/>
    <property type="evidence" value="ECO:0007669"/>
    <property type="project" value="UniProtKB-UniRule"/>
</dbReference>
<evidence type="ECO:0000256" key="11">
    <source>
        <dbReference type="RuleBase" id="RU003783"/>
    </source>
</evidence>
<comment type="caution">
    <text evidence="10">Lacks conserved residue(s) required for the propagation of feature annotation.</text>
</comment>
<dbReference type="GO" id="GO:0006400">
    <property type="term" value="P:tRNA modification"/>
    <property type="evidence" value="ECO:0007669"/>
    <property type="project" value="TreeGrafter"/>
</dbReference>
<comment type="subunit">
    <text evidence="10">Monomer.</text>
</comment>
<comment type="catalytic activity">
    <reaction evidence="9 10 11">
        <text>adenosine(37) in tRNA + dimethylallyl diphosphate = N(6)-dimethylallyladenosine(37) in tRNA + diphosphate</text>
        <dbReference type="Rhea" id="RHEA:26482"/>
        <dbReference type="Rhea" id="RHEA-COMP:10162"/>
        <dbReference type="Rhea" id="RHEA-COMP:10375"/>
        <dbReference type="ChEBI" id="CHEBI:33019"/>
        <dbReference type="ChEBI" id="CHEBI:57623"/>
        <dbReference type="ChEBI" id="CHEBI:74411"/>
        <dbReference type="ChEBI" id="CHEBI:74415"/>
        <dbReference type="EC" id="2.5.1.75"/>
    </reaction>
</comment>
<organism evidence="14 15">
    <name type="scientific">Ethanoligenens harbinense (strain DSM 18485 / JCM 12961 / CGMCC 1.5033 / YUAN-3)</name>
    <dbReference type="NCBI Taxonomy" id="663278"/>
    <lineage>
        <taxon>Bacteria</taxon>
        <taxon>Bacillati</taxon>
        <taxon>Bacillota</taxon>
        <taxon>Clostridia</taxon>
        <taxon>Eubacteriales</taxon>
        <taxon>Oscillospiraceae</taxon>
        <taxon>Ethanoligenens</taxon>
    </lineage>
</organism>
<evidence type="ECO:0000256" key="5">
    <source>
        <dbReference type="ARBA" id="ARBA00022694"/>
    </source>
</evidence>
<dbReference type="PANTHER" id="PTHR11088">
    <property type="entry name" value="TRNA DIMETHYLALLYLTRANSFERASE"/>
    <property type="match status" value="1"/>
</dbReference>
<dbReference type="RefSeq" id="WP_013484632.1">
    <property type="nucleotide sequence ID" value="NZ_CP025286.1"/>
</dbReference>
<evidence type="ECO:0000256" key="10">
    <source>
        <dbReference type="HAMAP-Rule" id="MF_00185"/>
    </source>
</evidence>
<evidence type="ECO:0000256" key="8">
    <source>
        <dbReference type="ARBA" id="ARBA00022842"/>
    </source>
</evidence>
<dbReference type="Gene3D" id="1.10.20.140">
    <property type="match status" value="1"/>
</dbReference>
<keyword evidence="7 10" id="KW-0067">ATP-binding</keyword>
<feature type="region of interest" description="Interaction with substrate tRNA" evidence="10">
    <location>
        <begin position="36"/>
        <end position="39"/>
    </location>
</feature>
<evidence type="ECO:0000256" key="12">
    <source>
        <dbReference type="RuleBase" id="RU003784"/>
    </source>
</evidence>
<evidence type="ECO:0000256" key="6">
    <source>
        <dbReference type="ARBA" id="ARBA00022741"/>
    </source>
</evidence>
<keyword evidence="8 10" id="KW-0460">Magnesium</keyword>
<name>E6U2H1_ETHHY</name>
<evidence type="ECO:0000256" key="13">
    <source>
        <dbReference type="RuleBase" id="RU003785"/>
    </source>
</evidence>
<keyword evidence="5 10" id="KW-0819">tRNA processing</keyword>
<dbReference type="Pfam" id="PF01715">
    <property type="entry name" value="IPPT"/>
    <property type="match status" value="1"/>
</dbReference>
<evidence type="ECO:0000256" key="4">
    <source>
        <dbReference type="ARBA" id="ARBA00022679"/>
    </source>
</evidence>
<dbReference type="HAMAP" id="MF_00185">
    <property type="entry name" value="IPP_trans"/>
    <property type="match status" value="1"/>
</dbReference>
<feature type="site" description="Interaction with substrate tRNA" evidence="10">
    <location>
        <position position="102"/>
    </location>
</feature>
<gene>
    <name evidence="10" type="primary">miaA</name>
    <name evidence="14" type="ordered locus">Ethha_0693</name>
</gene>
<proteinExistence type="inferred from homology"/>
<dbReference type="SUPFAM" id="SSF52540">
    <property type="entry name" value="P-loop containing nucleoside triphosphate hydrolases"/>
    <property type="match status" value="1"/>
</dbReference>
<protein>
    <recommendedName>
        <fullName evidence="10">tRNA dimethylallyltransferase</fullName>
        <ecNumber evidence="10">2.5.1.75</ecNumber>
    </recommendedName>
    <alternativeName>
        <fullName evidence="10">Dimethylallyl diphosphate:tRNA dimethylallyltransferase</fullName>
        <shortName evidence="10">DMAPP:tRNA dimethylallyltransferase</shortName>
        <shortName evidence="10">DMATase</shortName>
    </alternativeName>
    <alternativeName>
        <fullName evidence="10">Isopentenyl-diphosphate:tRNA isopentenyltransferase</fullName>
        <shortName evidence="10">IPP transferase</shortName>
        <shortName evidence="10">IPPT</shortName>
        <shortName evidence="10">IPTase</shortName>
    </alternativeName>
</protein>